<proteinExistence type="predicted"/>
<reference evidence="3" key="1">
    <citation type="submission" date="2022-10" db="EMBL/GenBank/DDBJ databases">
        <title>Hoeflea sp. J2-29, isolated from marine algae.</title>
        <authorList>
            <person name="Kristyanto S."/>
            <person name="Kim J.M."/>
            <person name="Jeon C.O."/>
        </authorList>
    </citation>
    <scope>NUCLEOTIDE SEQUENCE</scope>
    <source>
        <strain evidence="3">J2-29</strain>
    </source>
</reference>
<dbReference type="Gene3D" id="3.10.450.50">
    <property type="match status" value="1"/>
</dbReference>
<dbReference type="SUPFAM" id="SSF54427">
    <property type="entry name" value="NTF2-like"/>
    <property type="match status" value="1"/>
</dbReference>
<dbReference type="Pfam" id="PF12680">
    <property type="entry name" value="SnoaL_2"/>
    <property type="match status" value="1"/>
</dbReference>
<keyword evidence="1" id="KW-0732">Signal</keyword>
<feature type="chain" id="PRO_5047333570" evidence="1">
    <location>
        <begin position="22"/>
        <end position="156"/>
    </location>
</feature>
<evidence type="ECO:0000256" key="1">
    <source>
        <dbReference type="SAM" id="SignalP"/>
    </source>
</evidence>
<gene>
    <name evidence="3" type="ORF">OEG82_01035</name>
</gene>
<dbReference type="RefSeq" id="WP_267610606.1">
    <property type="nucleotide sequence ID" value="NZ_JAOVZQ010000001.1"/>
</dbReference>
<keyword evidence="4" id="KW-1185">Reference proteome</keyword>
<dbReference type="InterPro" id="IPR037401">
    <property type="entry name" value="SnoaL-like"/>
</dbReference>
<feature type="signal peptide" evidence="1">
    <location>
        <begin position="1"/>
        <end position="21"/>
    </location>
</feature>
<organism evidence="3 4">
    <name type="scientific">Hoeflea ulvae</name>
    <dbReference type="NCBI Taxonomy" id="2983764"/>
    <lineage>
        <taxon>Bacteria</taxon>
        <taxon>Pseudomonadati</taxon>
        <taxon>Pseudomonadota</taxon>
        <taxon>Alphaproteobacteria</taxon>
        <taxon>Hyphomicrobiales</taxon>
        <taxon>Rhizobiaceae</taxon>
        <taxon>Hoeflea</taxon>
    </lineage>
</organism>
<evidence type="ECO:0000313" key="3">
    <source>
        <dbReference type="EMBL" id="MCY0092635.1"/>
    </source>
</evidence>
<protein>
    <submittedName>
        <fullName evidence="3">Nuclear transport factor 2 family protein</fullName>
    </submittedName>
</protein>
<evidence type="ECO:0000259" key="2">
    <source>
        <dbReference type="Pfam" id="PF12680"/>
    </source>
</evidence>
<dbReference type="EMBL" id="JAOVZQ010000001">
    <property type="protein sequence ID" value="MCY0092635.1"/>
    <property type="molecule type" value="Genomic_DNA"/>
</dbReference>
<dbReference type="Proteomes" id="UP001081283">
    <property type="component" value="Unassembled WGS sequence"/>
</dbReference>
<sequence>MTLLIQTAVIGRFAFSGTLVAALSTEIEMTTRQICLDYLKALNEGSLEDVRALFSENAKVVSPLYGVRNAFDFYAELFKDTSRSETSLLNVFDTSETSKSVALHFRYQWTLADGKQVSFECVDVFELNSARDRFEKLTIIYDTAPLRQDFDNLRIK</sequence>
<evidence type="ECO:0000313" key="4">
    <source>
        <dbReference type="Proteomes" id="UP001081283"/>
    </source>
</evidence>
<feature type="domain" description="SnoaL-like" evidence="2">
    <location>
        <begin position="37"/>
        <end position="128"/>
    </location>
</feature>
<accession>A0ABT3Y9S7</accession>
<dbReference type="InterPro" id="IPR032710">
    <property type="entry name" value="NTF2-like_dom_sf"/>
</dbReference>
<name>A0ABT3Y9S7_9HYPH</name>
<comment type="caution">
    <text evidence="3">The sequence shown here is derived from an EMBL/GenBank/DDBJ whole genome shotgun (WGS) entry which is preliminary data.</text>
</comment>